<dbReference type="AlphaFoldDB" id="A0A1S0TSS5"/>
<dbReference type="RefSeq" id="XP_003144846.2">
    <property type="nucleotide sequence ID" value="XM_003144798.2"/>
</dbReference>
<accession>A0A1S0TSS5</accession>
<organism evidence="1">
    <name type="scientific">Loa loa</name>
    <name type="common">Eye worm</name>
    <name type="synonym">Filaria loa</name>
    <dbReference type="NCBI Taxonomy" id="7209"/>
    <lineage>
        <taxon>Eukaryota</taxon>
        <taxon>Metazoa</taxon>
        <taxon>Ecdysozoa</taxon>
        <taxon>Nematoda</taxon>
        <taxon>Chromadorea</taxon>
        <taxon>Rhabditida</taxon>
        <taxon>Spirurina</taxon>
        <taxon>Spiruromorpha</taxon>
        <taxon>Filarioidea</taxon>
        <taxon>Onchocercidae</taxon>
        <taxon>Loa</taxon>
    </lineage>
</organism>
<name>A0A1S0TSS5_LOALO</name>
<gene>
    <name evidence="1" type="ORF">LOAG_09270</name>
</gene>
<dbReference type="GO" id="GO:0017075">
    <property type="term" value="F:syntaxin-1 binding"/>
    <property type="evidence" value="ECO:0007669"/>
    <property type="project" value="TreeGrafter"/>
</dbReference>
<dbReference type="GO" id="GO:0016081">
    <property type="term" value="P:synaptic vesicle docking"/>
    <property type="evidence" value="ECO:0007669"/>
    <property type="project" value="TreeGrafter"/>
</dbReference>
<dbReference type="GO" id="GO:0099525">
    <property type="term" value="P:presynaptic dense core vesicle exocytosis"/>
    <property type="evidence" value="ECO:0007669"/>
    <property type="project" value="TreeGrafter"/>
</dbReference>
<dbReference type="GO" id="GO:0061789">
    <property type="term" value="P:dense core granule priming"/>
    <property type="evidence" value="ECO:0007669"/>
    <property type="project" value="TreeGrafter"/>
</dbReference>
<dbReference type="InParanoid" id="A0A1S0TSS5"/>
<reference evidence="1" key="1">
    <citation type="submission" date="2012-04" db="EMBL/GenBank/DDBJ databases">
        <title>The Genome Sequence of Loa loa.</title>
        <authorList>
            <consortium name="The Broad Institute Genome Sequencing Platform"/>
            <consortium name="Broad Institute Genome Sequencing Center for Infectious Disease"/>
            <person name="Nutman T.B."/>
            <person name="Fink D.L."/>
            <person name="Russ C."/>
            <person name="Young S."/>
            <person name="Zeng Q."/>
            <person name="Gargeya S."/>
            <person name="Alvarado L."/>
            <person name="Berlin A."/>
            <person name="Chapman S.B."/>
            <person name="Chen Z."/>
            <person name="Freedman E."/>
            <person name="Gellesch M."/>
            <person name="Goldberg J."/>
            <person name="Griggs A."/>
            <person name="Gujja S."/>
            <person name="Heilman E.R."/>
            <person name="Heiman D."/>
            <person name="Howarth C."/>
            <person name="Mehta T."/>
            <person name="Neiman D."/>
            <person name="Pearson M."/>
            <person name="Roberts A."/>
            <person name="Saif S."/>
            <person name="Shea T."/>
            <person name="Shenoy N."/>
            <person name="Sisk P."/>
            <person name="Stolte C."/>
            <person name="Sykes S."/>
            <person name="White J."/>
            <person name="Yandava C."/>
            <person name="Haas B."/>
            <person name="Henn M.R."/>
            <person name="Nusbaum C."/>
            <person name="Birren B."/>
        </authorList>
    </citation>
    <scope>NUCLEOTIDE SEQUENCE [LARGE SCALE GENOMIC DNA]</scope>
</reference>
<dbReference type="GO" id="GO:0098831">
    <property type="term" value="C:presynaptic active zone cytoplasmic component"/>
    <property type="evidence" value="ECO:0007669"/>
    <property type="project" value="TreeGrafter"/>
</dbReference>
<dbReference type="GO" id="GO:0019992">
    <property type="term" value="F:diacylglycerol binding"/>
    <property type="evidence" value="ECO:0007669"/>
    <property type="project" value="InterPro"/>
</dbReference>
<dbReference type="GO" id="GO:0016082">
    <property type="term" value="P:synaptic vesicle priming"/>
    <property type="evidence" value="ECO:0007669"/>
    <property type="project" value="TreeGrafter"/>
</dbReference>
<dbReference type="InterPro" id="IPR027080">
    <property type="entry name" value="Unc-13"/>
</dbReference>
<dbReference type="GO" id="GO:0042734">
    <property type="term" value="C:presynaptic membrane"/>
    <property type="evidence" value="ECO:0007669"/>
    <property type="project" value="TreeGrafter"/>
</dbReference>
<dbReference type="SUPFAM" id="SSF49562">
    <property type="entry name" value="C2 domain (Calcium/lipid-binding domain, CaLB)"/>
    <property type="match status" value="1"/>
</dbReference>
<dbReference type="GO" id="GO:0043195">
    <property type="term" value="C:terminal bouton"/>
    <property type="evidence" value="ECO:0007669"/>
    <property type="project" value="TreeGrafter"/>
</dbReference>
<dbReference type="InterPro" id="IPR035892">
    <property type="entry name" value="C2_domain_sf"/>
</dbReference>
<evidence type="ECO:0000313" key="1">
    <source>
        <dbReference type="EMBL" id="EFO19224.2"/>
    </source>
</evidence>
<dbReference type="GO" id="GO:0031594">
    <property type="term" value="C:neuromuscular junction"/>
    <property type="evidence" value="ECO:0007669"/>
    <property type="project" value="TreeGrafter"/>
</dbReference>
<protein>
    <submittedName>
        <fullName evidence="1">Uncharacterized protein</fullName>
    </submittedName>
</protein>
<dbReference type="PANTHER" id="PTHR10480">
    <property type="entry name" value="PROTEIN UNC-13 HOMOLOG"/>
    <property type="match status" value="1"/>
</dbReference>
<dbReference type="PANTHER" id="PTHR10480:SF12">
    <property type="entry name" value="UNC-13, ISOFORM E"/>
    <property type="match status" value="1"/>
</dbReference>
<dbReference type="GO" id="GO:0035249">
    <property type="term" value="P:synaptic transmission, glutamatergic"/>
    <property type="evidence" value="ECO:0007669"/>
    <property type="project" value="TreeGrafter"/>
</dbReference>
<dbReference type="GeneID" id="9946707"/>
<dbReference type="CTD" id="9946707"/>
<proteinExistence type="predicted"/>
<dbReference type="GO" id="GO:0005516">
    <property type="term" value="F:calmodulin binding"/>
    <property type="evidence" value="ECO:0007669"/>
    <property type="project" value="TreeGrafter"/>
</dbReference>
<sequence>MLLELWNKGVLWDKLLGVHYLTLTSVQYRNEAGPGKWLQIDQELETRNGQTVGTSRPTGHSVLVDVRFELPYDAQGANAEELQEKLQALNRLIEIVSFFFFSHYFDFQSISQFIRKEICTNLNSKEKQLW</sequence>
<dbReference type="OMA" id="AYDEHEC"/>
<dbReference type="OrthoDB" id="5831756at2759"/>
<dbReference type="KEGG" id="loa:LOAG_09270"/>
<dbReference type="Gene3D" id="2.60.40.150">
    <property type="entry name" value="C2 domain"/>
    <property type="match status" value="1"/>
</dbReference>
<dbReference type="GO" id="GO:0030672">
    <property type="term" value="C:synaptic vesicle membrane"/>
    <property type="evidence" value="ECO:0007669"/>
    <property type="project" value="TreeGrafter"/>
</dbReference>
<dbReference type="EMBL" id="JH712363">
    <property type="protein sequence ID" value="EFO19224.2"/>
    <property type="molecule type" value="Genomic_DNA"/>
</dbReference>